<dbReference type="EMBL" id="JAPDNS010000002">
    <property type="protein sequence ID" value="MCW3486706.1"/>
    <property type="molecule type" value="Genomic_DNA"/>
</dbReference>
<dbReference type="Gene3D" id="2.60.40.3140">
    <property type="match status" value="1"/>
</dbReference>
<dbReference type="RefSeq" id="WP_264733521.1">
    <property type="nucleotide sequence ID" value="NZ_JAPDNR010000001.1"/>
</dbReference>
<gene>
    <name evidence="2" type="ORF">OL497_22585</name>
</gene>
<dbReference type="Proteomes" id="UP001207742">
    <property type="component" value="Unassembled WGS sequence"/>
</dbReference>
<keyword evidence="3" id="KW-1185">Reference proteome</keyword>
<evidence type="ECO:0000313" key="2">
    <source>
        <dbReference type="EMBL" id="MCW3486706.1"/>
    </source>
</evidence>
<name>A0ABT3IRX2_9BACT</name>
<accession>A0ABT3IRX2</accession>
<organism evidence="2 3">
    <name type="scientific">Chitinophaga nivalis</name>
    <dbReference type="NCBI Taxonomy" id="2991709"/>
    <lineage>
        <taxon>Bacteria</taxon>
        <taxon>Pseudomonadati</taxon>
        <taxon>Bacteroidota</taxon>
        <taxon>Chitinophagia</taxon>
        <taxon>Chitinophagales</taxon>
        <taxon>Chitinophagaceae</taxon>
        <taxon>Chitinophaga</taxon>
    </lineage>
</organism>
<evidence type="ECO:0008006" key="4">
    <source>
        <dbReference type="Google" id="ProtNLM"/>
    </source>
</evidence>
<evidence type="ECO:0000313" key="3">
    <source>
        <dbReference type="Proteomes" id="UP001207742"/>
    </source>
</evidence>
<evidence type="ECO:0000256" key="1">
    <source>
        <dbReference type="SAM" id="SignalP"/>
    </source>
</evidence>
<feature type="chain" id="PRO_5045760311" description="DUF3857 domain-containing protein" evidence="1">
    <location>
        <begin position="23"/>
        <end position="652"/>
    </location>
</feature>
<comment type="caution">
    <text evidence="2">The sequence shown here is derived from an EMBL/GenBank/DDBJ whole genome shotgun (WGS) entry which is preliminary data.</text>
</comment>
<feature type="signal peptide" evidence="1">
    <location>
        <begin position="1"/>
        <end position="22"/>
    </location>
</feature>
<reference evidence="2 3" key="1">
    <citation type="submission" date="2022-10" db="EMBL/GenBank/DDBJ databases">
        <title>Chitinophaga nivalis PC15 sp. nov., isolated from Pyeongchang county, South Korea.</title>
        <authorList>
            <person name="Trinh H.N."/>
        </authorList>
    </citation>
    <scope>NUCLEOTIDE SEQUENCE [LARGE SCALE GENOMIC DNA]</scope>
    <source>
        <strain evidence="2 3">PC14</strain>
    </source>
</reference>
<protein>
    <recommendedName>
        <fullName evidence="4">DUF3857 domain-containing protein</fullName>
    </recommendedName>
</protein>
<keyword evidence="1" id="KW-0732">Signal</keyword>
<sequence>MKQFRFLLATFAVAILPVTLSAQVNKYYPDIWKEQPQARTTVTTADPYTVADHKIVYDFNVTNRDKAEGYANYKTIYKSIHINTKMGADSLLQIVLPLEAIESLRGLRVRAVFPDGHVTNLQDQARKFPMTDGRSAIVVNNLALQTGCDLEYELILKMSSDYTGAEYLQSGIAVQQVDFMLVSPKEMQFKVVGRNGVLPGTDSTAGNIRFQLFSLKQVPALPVNDLFFYLPQLQRVDFGLQQVVYGKDTTKRTWQLFGEAAYVPYVAVSNTEYKQLEREMARWPFMKYRLPMSQLIYQVEHFIKSNYALTYYGDAYESSNLTDIIRNKEASRTGYVRLMTAAYYLLNIPMHVLYTSSRDSIPLDPQLVNGAMARNVLLYFPTEQQALAPLETNTRYPCYPPLWSNTLALRCRDSLVGKESKVLTDFITTPSPSYTLSNVSLDATLPSLDTPVWQITQSFGGYPGENVKAAFSKVSNETERNSVYNAILPFAAGTRRPISVNASNEKFTIQTLEKPVVVTSTLSTPSLVERTPVQINIKLGSLLGGTQHYDMDLPPGNLPVQTAFPFYQEKRVHINIPAGYKVANRDDFNAELGTANVLGYKMRCEVVNNQVHIFIIEWYRQTDFSNNAKQSFAQMIGRIKVLQRQELILAKE</sequence>
<proteinExistence type="predicted"/>